<sequence length="128" mass="14483">MLTLNKNYLALTVLLFILETVIALYVHDQFIRPYLGDVLVVILIYCFVKSFLKVPAVPAAFGVLLFACGIEMLQYFNFVTVLGLENHKVARIVLGSSFDWQDLLAYLGGFGLLLFFENRSVLKKPLSF</sequence>
<dbReference type="InterPro" id="IPR021257">
    <property type="entry name" value="DUF2809"/>
</dbReference>
<feature type="transmembrane region" description="Helical" evidence="1">
    <location>
        <begin position="33"/>
        <end position="52"/>
    </location>
</feature>
<accession>A0A0A2MB32</accession>
<keyword evidence="1" id="KW-1133">Transmembrane helix</keyword>
<comment type="caution">
    <text evidence="2">The sequence shown here is derived from an EMBL/GenBank/DDBJ whole genome shotgun (WGS) entry which is preliminary data.</text>
</comment>
<protein>
    <recommendedName>
        <fullName evidence="4">DUF2809 domain-containing protein</fullName>
    </recommendedName>
</protein>
<dbReference type="Pfam" id="PF10990">
    <property type="entry name" value="DUF2809"/>
    <property type="match status" value="1"/>
</dbReference>
<keyword evidence="3" id="KW-1185">Reference proteome</keyword>
<evidence type="ECO:0000313" key="3">
    <source>
        <dbReference type="Proteomes" id="UP000030121"/>
    </source>
</evidence>
<dbReference type="OrthoDB" id="5360192at2"/>
<feature type="transmembrane region" description="Helical" evidence="1">
    <location>
        <begin position="103"/>
        <end position="122"/>
    </location>
</feature>
<evidence type="ECO:0008006" key="4">
    <source>
        <dbReference type="Google" id="ProtNLM"/>
    </source>
</evidence>
<dbReference type="Proteomes" id="UP000030121">
    <property type="component" value="Unassembled WGS sequence"/>
</dbReference>
<dbReference type="RefSeq" id="WP_026981686.1">
    <property type="nucleotide sequence ID" value="NZ_JRLW01000004.1"/>
</dbReference>
<reference evidence="2 3" key="1">
    <citation type="submission" date="2013-09" db="EMBL/GenBank/DDBJ databases">
        <authorList>
            <person name="Zeng Z."/>
            <person name="Chen C."/>
        </authorList>
    </citation>
    <scope>NUCLEOTIDE SEQUENCE [LARGE SCALE GENOMIC DNA]</scope>
    <source>
        <strain evidence="2 3">GH29-5</strain>
    </source>
</reference>
<gene>
    <name evidence="2" type="ORF">Q764_04565</name>
</gene>
<organism evidence="2 3">
    <name type="scientific">Flavobacterium suncheonense GH29-5 = DSM 17707</name>
    <dbReference type="NCBI Taxonomy" id="1121899"/>
    <lineage>
        <taxon>Bacteria</taxon>
        <taxon>Pseudomonadati</taxon>
        <taxon>Bacteroidota</taxon>
        <taxon>Flavobacteriia</taxon>
        <taxon>Flavobacteriales</taxon>
        <taxon>Flavobacteriaceae</taxon>
        <taxon>Flavobacterium</taxon>
    </lineage>
</organism>
<evidence type="ECO:0000313" key="2">
    <source>
        <dbReference type="EMBL" id="KGO89887.1"/>
    </source>
</evidence>
<proteinExistence type="predicted"/>
<keyword evidence="1" id="KW-0472">Membrane</keyword>
<feature type="transmembrane region" description="Helical" evidence="1">
    <location>
        <begin position="7"/>
        <end position="27"/>
    </location>
</feature>
<dbReference type="STRING" id="1121899.GCA_000430025_01464"/>
<name>A0A0A2MB32_9FLAO</name>
<dbReference type="EMBL" id="JRLW01000004">
    <property type="protein sequence ID" value="KGO89887.1"/>
    <property type="molecule type" value="Genomic_DNA"/>
</dbReference>
<feature type="transmembrane region" description="Helical" evidence="1">
    <location>
        <begin position="59"/>
        <end position="83"/>
    </location>
</feature>
<dbReference type="eggNOG" id="ENOG503314C">
    <property type="taxonomic scope" value="Bacteria"/>
</dbReference>
<dbReference type="AlphaFoldDB" id="A0A0A2MB32"/>
<keyword evidence="1" id="KW-0812">Transmembrane</keyword>
<evidence type="ECO:0000256" key="1">
    <source>
        <dbReference type="SAM" id="Phobius"/>
    </source>
</evidence>